<comment type="caution">
    <text evidence="5">The sequence shown here is derived from an EMBL/GenBank/DDBJ whole genome shotgun (WGS) entry which is preliminary data.</text>
</comment>
<feature type="domain" description="Radical SAM core" evidence="4">
    <location>
        <begin position="22"/>
        <end position="176"/>
    </location>
</feature>
<name>X1P8J2_9ZZZZ</name>
<keyword evidence="1" id="KW-0479">Metal-binding</keyword>
<dbReference type="SFLD" id="SFLDG01084">
    <property type="entry name" value="Uncharacterised_Radical_SAM_Su"/>
    <property type="match status" value="1"/>
</dbReference>
<accession>X1P8J2</accession>
<evidence type="ECO:0000256" key="2">
    <source>
        <dbReference type="ARBA" id="ARBA00023004"/>
    </source>
</evidence>
<feature type="non-terminal residue" evidence="5">
    <location>
        <position position="245"/>
    </location>
</feature>
<keyword evidence="2" id="KW-0408">Iron</keyword>
<gene>
    <name evidence="5" type="ORF">S06H3_52813</name>
</gene>
<dbReference type="InterPro" id="IPR058240">
    <property type="entry name" value="rSAM_sf"/>
</dbReference>
<dbReference type="AlphaFoldDB" id="X1P8J2"/>
<dbReference type="SFLD" id="SFLDS00029">
    <property type="entry name" value="Radical_SAM"/>
    <property type="match status" value="1"/>
</dbReference>
<dbReference type="InterPro" id="IPR040086">
    <property type="entry name" value="MJ0683-like"/>
</dbReference>
<evidence type="ECO:0000256" key="3">
    <source>
        <dbReference type="ARBA" id="ARBA00023014"/>
    </source>
</evidence>
<reference evidence="5" key="1">
    <citation type="journal article" date="2014" name="Front. Microbiol.">
        <title>High frequency of phylogenetically diverse reductive dehalogenase-homologous genes in deep subseafloor sedimentary metagenomes.</title>
        <authorList>
            <person name="Kawai M."/>
            <person name="Futagami T."/>
            <person name="Toyoda A."/>
            <person name="Takaki Y."/>
            <person name="Nishi S."/>
            <person name="Hori S."/>
            <person name="Arai W."/>
            <person name="Tsubouchi T."/>
            <person name="Morono Y."/>
            <person name="Uchiyama I."/>
            <person name="Ito T."/>
            <person name="Fujiyama A."/>
            <person name="Inagaki F."/>
            <person name="Takami H."/>
        </authorList>
    </citation>
    <scope>NUCLEOTIDE SEQUENCE</scope>
    <source>
        <strain evidence="5">Expedition CK06-06</strain>
    </source>
</reference>
<dbReference type="InterPro" id="IPR007197">
    <property type="entry name" value="rSAM"/>
</dbReference>
<dbReference type="Pfam" id="PF04055">
    <property type="entry name" value="Radical_SAM"/>
    <property type="match status" value="1"/>
</dbReference>
<dbReference type="PANTHER" id="PTHR43432">
    <property type="entry name" value="SLR0285 PROTEIN"/>
    <property type="match status" value="1"/>
</dbReference>
<evidence type="ECO:0000259" key="4">
    <source>
        <dbReference type="Pfam" id="PF04055"/>
    </source>
</evidence>
<dbReference type="Gene3D" id="3.80.30.30">
    <property type="match status" value="1"/>
</dbReference>
<keyword evidence="3" id="KW-0411">Iron-sulfur</keyword>
<evidence type="ECO:0000313" key="5">
    <source>
        <dbReference type="EMBL" id="GAI52168.1"/>
    </source>
</evidence>
<dbReference type="EMBL" id="BARV01033621">
    <property type="protein sequence ID" value="GAI52168.1"/>
    <property type="molecule type" value="Genomic_DNA"/>
</dbReference>
<dbReference type="CDD" id="cd01335">
    <property type="entry name" value="Radical_SAM"/>
    <property type="match status" value="1"/>
</dbReference>
<protein>
    <recommendedName>
        <fullName evidence="4">Radical SAM core domain-containing protein</fullName>
    </recommendedName>
</protein>
<evidence type="ECO:0000256" key="1">
    <source>
        <dbReference type="ARBA" id="ARBA00022723"/>
    </source>
</evidence>
<sequence length="245" mass="28438">MIVREVYARSILSKSKVFDYVINPYIGCQHACTYCYARFMKRFTGHREPWGEFVDVKINAPDLLQREIDRMPPGRVWVSGVCDPYQPLERTYELTKKCLEILVRYDWPITIQTKSALVLRDVELFTGSKKIEVGLTVTTGDERVRQLFEPNAPPIKERIKALEELHLASTRTYAMIAPMLPQAEELAARLRGKVDYILIDRMNYHYGDWVYRKHNLESTMGDDFFSLKGKELASAFGKQGMECRV</sequence>
<dbReference type="GO" id="GO:0046872">
    <property type="term" value="F:metal ion binding"/>
    <property type="evidence" value="ECO:0007669"/>
    <property type="project" value="UniProtKB-KW"/>
</dbReference>
<proteinExistence type="predicted"/>
<organism evidence="5">
    <name type="scientific">marine sediment metagenome</name>
    <dbReference type="NCBI Taxonomy" id="412755"/>
    <lineage>
        <taxon>unclassified sequences</taxon>
        <taxon>metagenomes</taxon>
        <taxon>ecological metagenomes</taxon>
    </lineage>
</organism>
<dbReference type="PANTHER" id="PTHR43432:SF3">
    <property type="entry name" value="SLR0285 PROTEIN"/>
    <property type="match status" value="1"/>
</dbReference>
<dbReference type="GO" id="GO:0051536">
    <property type="term" value="F:iron-sulfur cluster binding"/>
    <property type="evidence" value="ECO:0007669"/>
    <property type="project" value="UniProtKB-KW"/>
</dbReference>
<dbReference type="SUPFAM" id="SSF102114">
    <property type="entry name" value="Radical SAM enzymes"/>
    <property type="match status" value="1"/>
</dbReference>
<dbReference type="GO" id="GO:0003824">
    <property type="term" value="F:catalytic activity"/>
    <property type="evidence" value="ECO:0007669"/>
    <property type="project" value="InterPro"/>
</dbReference>